<dbReference type="Proteomes" id="UP000283509">
    <property type="component" value="Unassembled WGS sequence"/>
</dbReference>
<comment type="caution">
    <text evidence="1">The sequence shown here is derived from an EMBL/GenBank/DDBJ whole genome shotgun (WGS) entry which is preliminary data.</text>
</comment>
<sequence>MSDSEFFYDPATWSVNKQMVEAYEKNGYVLVRNMLSEAEIQKLRTAVESSKGIQRHAYGRSDGDRKSRMCVWNHPGDDITGVLARSPRVPLLCSSLSLHHPLSLLSPSPILLSLLHSPFSDILHPSSLFLLISLSLRLFSALPSFSPPLLIIIRFSALSLCSLFSFTFLLPLCPLSLCPPNSPLPLPPLTSSACSFLPLFSSFPSSSFLLFSLSSLPLSSSLLSFSSPLSHFRSPLLPSATLLPLFTSSTLPSSPPLPPLPLP</sequence>
<organism evidence="1 2">
    <name type="scientific">Penaeus vannamei</name>
    <name type="common">Whiteleg shrimp</name>
    <name type="synonym">Litopenaeus vannamei</name>
    <dbReference type="NCBI Taxonomy" id="6689"/>
    <lineage>
        <taxon>Eukaryota</taxon>
        <taxon>Metazoa</taxon>
        <taxon>Ecdysozoa</taxon>
        <taxon>Arthropoda</taxon>
        <taxon>Crustacea</taxon>
        <taxon>Multicrustacea</taxon>
        <taxon>Malacostraca</taxon>
        <taxon>Eumalacostraca</taxon>
        <taxon>Eucarida</taxon>
        <taxon>Decapoda</taxon>
        <taxon>Dendrobranchiata</taxon>
        <taxon>Penaeoidea</taxon>
        <taxon>Penaeidae</taxon>
        <taxon>Penaeus</taxon>
    </lineage>
</organism>
<protein>
    <submittedName>
        <fullName evidence="1">Putative hydroxyacid oxidase 2-like</fullName>
    </submittedName>
</protein>
<dbReference type="AlphaFoldDB" id="A0A3R7N2J4"/>
<dbReference type="Gene3D" id="2.60.120.620">
    <property type="entry name" value="q2cbj1_9rhob like domain"/>
    <property type="match status" value="1"/>
</dbReference>
<proteinExistence type="predicted"/>
<reference evidence="1 2" key="2">
    <citation type="submission" date="2019-01" db="EMBL/GenBank/DDBJ databases">
        <title>The decoding of complex shrimp genome reveals the adaptation for benthos swimmer, frequently molting mechanism and breeding impact on genome.</title>
        <authorList>
            <person name="Sun Y."/>
            <person name="Gao Y."/>
            <person name="Yu Y."/>
        </authorList>
    </citation>
    <scope>NUCLEOTIDE SEQUENCE [LARGE SCALE GENOMIC DNA]</scope>
    <source>
        <tissue evidence="1">Muscle</tissue>
    </source>
</reference>
<dbReference type="SUPFAM" id="SSF51197">
    <property type="entry name" value="Clavaminate synthase-like"/>
    <property type="match status" value="1"/>
</dbReference>
<dbReference type="OrthoDB" id="445007at2759"/>
<accession>A0A3R7N2J4</accession>
<keyword evidence="2" id="KW-1185">Reference proteome</keyword>
<reference evidence="1 2" key="1">
    <citation type="submission" date="2018-04" db="EMBL/GenBank/DDBJ databases">
        <authorList>
            <person name="Zhang X."/>
            <person name="Yuan J."/>
            <person name="Li F."/>
            <person name="Xiang J."/>
        </authorList>
    </citation>
    <scope>NUCLEOTIDE SEQUENCE [LARGE SCALE GENOMIC DNA]</scope>
    <source>
        <tissue evidence="1">Muscle</tissue>
    </source>
</reference>
<evidence type="ECO:0000313" key="1">
    <source>
        <dbReference type="EMBL" id="ROT75521.1"/>
    </source>
</evidence>
<evidence type="ECO:0000313" key="2">
    <source>
        <dbReference type="Proteomes" id="UP000283509"/>
    </source>
</evidence>
<name>A0A3R7N2J4_PENVA</name>
<dbReference type="EMBL" id="QCYY01001760">
    <property type="protein sequence ID" value="ROT75521.1"/>
    <property type="molecule type" value="Genomic_DNA"/>
</dbReference>
<dbReference type="STRING" id="6689.A0A3R7N2J4"/>
<gene>
    <name evidence="1" type="ORF">C7M84_005914</name>
</gene>